<dbReference type="STRING" id="985895.E5ACT9"/>
<protein>
    <submittedName>
        <fullName evidence="2">Uncharacterized protein</fullName>
    </submittedName>
</protein>
<dbReference type="EMBL" id="FP929139">
    <property type="protein sequence ID" value="CBY02291.1"/>
    <property type="molecule type" value="Genomic_DNA"/>
</dbReference>
<name>E5ACT9_LEPMJ</name>
<feature type="compositionally biased region" description="Basic residues" evidence="1">
    <location>
        <begin position="90"/>
        <end position="103"/>
    </location>
</feature>
<evidence type="ECO:0000313" key="2">
    <source>
        <dbReference type="EMBL" id="CBY02291.1"/>
    </source>
</evidence>
<evidence type="ECO:0000256" key="1">
    <source>
        <dbReference type="SAM" id="MobiDB-lite"/>
    </source>
</evidence>
<gene>
    <name evidence="2" type="ORF">LEMA_P010780.1</name>
</gene>
<dbReference type="AlphaFoldDB" id="E5ACT9"/>
<dbReference type="InParanoid" id="E5ACT9"/>
<proteinExistence type="predicted"/>
<accession>E5ACT9</accession>
<organism evidence="2 3">
    <name type="scientific">Leptosphaeria maculans (strain JN3 / isolate v23.1.3 / race Av1-4-5-6-7-8)</name>
    <name type="common">Blackleg fungus</name>
    <name type="synonym">Phoma lingam</name>
    <dbReference type="NCBI Taxonomy" id="985895"/>
    <lineage>
        <taxon>Eukaryota</taxon>
        <taxon>Fungi</taxon>
        <taxon>Dikarya</taxon>
        <taxon>Ascomycota</taxon>
        <taxon>Pezizomycotina</taxon>
        <taxon>Dothideomycetes</taxon>
        <taxon>Pleosporomycetidae</taxon>
        <taxon>Pleosporales</taxon>
        <taxon>Pleosporineae</taxon>
        <taxon>Leptosphaeriaceae</taxon>
        <taxon>Plenodomus</taxon>
        <taxon>Plenodomus lingam/Leptosphaeria maculans species complex</taxon>
    </lineage>
</organism>
<dbReference type="Proteomes" id="UP000002668">
    <property type="component" value="Genome"/>
</dbReference>
<evidence type="ECO:0000313" key="3">
    <source>
        <dbReference type="Proteomes" id="UP000002668"/>
    </source>
</evidence>
<keyword evidence="3" id="KW-1185">Reference proteome</keyword>
<dbReference type="GeneID" id="13289508"/>
<dbReference type="PANTHER" id="PTHR42085">
    <property type="entry name" value="F-BOX DOMAIN-CONTAINING PROTEIN"/>
    <property type="match status" value="1"/>
</dbReference>
<dbReference type="OrthoDB" id="5372935at2759"/>
<dbReference type="eggNOG" id="ENOG502SH9S">
    <property type="taxonomic scope" value="Eukaryota"/>
</dbReference>
<dbReference type="HOGENOM" id="CLU_038185_1_0_1"/>
<feature type="compositionally biased region" description="Acidic residues" evidence="1">
    <location>
        <begin position="61"/>
        <end position="82"/>
    </location>
</feature>
<feature type="compositionally biased region" description="Polar residues" evidence="1">
    <location>
        <begin position="16"/>
        <end position="37"/>
    </location>
</feature>
<dbReference type="RefSeq" id="XP_003845770.1">
    <property type="nucleotide sequence ID" value="XM_003845722.1"/>
</dbReference>
<sequence length="417" mass="47431">MARKPKTTPLGPTATPILNSSPELVSPSKLPQFNKSTGRPIRKSAGKAMKAAGYVDSKVIEEDDSIPLSSEEDEEDDGDDDIMGPPSRSAKAKARAKSKRKRSPSPASPYLEPIIYNQEVGDLTDDETGGAFHRHTPKIAPTTLQFNVPLGYHGPLTVKLVGSMLHAGEQAEPYEMRQGRTKRARTDTVPSARSSSREARKGFEDLPPEIRNTIYHYVFVRKGLDLTVPITKVGGNLCQSAQFLRTCRLVHQEGCSVLYGENTFYFARNHSVRSPFWEPVLKEVGYQDMLQFLRMIGPENLQYLRDIKIAFDDAAPRHTTYLWSNEARRYLNDEFLLHCLRILREAKLRKIKLQFCGRRHVYKSDVKFLGYLEQIKVDEVTSFSDWYTPYEKISAVVFHDLKTSMVRKKKLYEKESP</sequence>
<dbReference type="VEuPathDB" id="FungiDB:LEMA_P010780.1"/>
<reference evidence="3" key="1">
    <citation type="journal article" date="2011" name="Nat. Commun.">
        <title>Effector diversification within compartments of the Leptosphaeria maculans genome affected by Repeat-Induced Point mutations.</title>
        <authorList>
            <person name="Rouxel T."/>
            <person name="Grandaubert J."/>
            <person name="Hane J.K."/>
            <person name="Hoede C."/>
            <person name="van de Wouw A.P."/>
            <person name="Couloux A."/>
            <person name="Dominguez V."/>
            <person name="Anthouard V."/>
            <person name="Bally P."/>
            <person name="Bourras S."/>
            <person name="Cozijnsen A.J."/>
            <person name="Ciuffetti L.M."/>
            <person name="Degrave A."/>
            <person name="Dilmaghani A."/>
            <person name="Duret L."/>
            <person name="Fudal I."/>
            <person name="Goodwin S.B."/>
            <person name="Gout L."/>
            <person name="Glaser N."/>
            <person name="Linglin J."/>
            <person name="Kema G.H.J."/>
            <person name="Lapalu N."/>
            <person name="Lawrence C.B."/>
            <person name="May K."/>
            <person name="Meyer M."/>
            <person name="Ollivier B."/>
            <person name="Poulain J."/>
            <person name="Schoch C.L."/>
            <person name="Simon A."/>
            <person name="Spatafora J.W."/>
            <person name="Stachowiak A."/>
            <person name="Turgeon B.G."/>
            <person name="Tyler B.M."/>
            <person name="Vincent D."/>
            <person name="Weissenbach J."/>
            <person name="Amselem J."/>
            <person name="Quesneville H."/>
            <person name="Oliver R.P."/>
            <person name="Wincker P."/>
            <person name="Balesdent M.-H."/>
            <person name="Howlett B.J."/>
        </authorList>
    </citation>
    <scope>NUCLEOTIDE SEQUENCE [LARGE SCALE GENOMIC DNA]</scope>
    <source>
        <strain evidence="3">JN3 / isolate v23.1.3 / race Av1-4-5-6-7-8</strain>
    </source>
</reference>
<dbReference type="InterPro" id="IPR038883">
    <property type="entry name" value="AN11006-like"/>
</dbReference>
<feature type="region of interest" description="Disordered" evidence="1">
    <location>
        <begin position="1"/>
        <end position="113"/>
    </location>
</feature>
<dbReference type="PANTHER" id="PTHR42085:SF1">
    <property type="entry name" value="F-BOX DOMAIN-CONTAINING PROTEIN"/>
    <property type="match status" value="1"/>
</dbReference>
<feature type="region of interest" description="Disordered" evidence="1">
    <location>
        <begin position="174"/>
        <end position="203"/>
    </location>
</feature>
<dbReference type="OMA" id="ENTFSFH"/>